<dbReference type="Proteomes" id="UP000030554">
    <property type="component" value="Unassembled WGS sequence"/>
</dbReference>
<accession>A0A0A2ZZP0</accession>
<comment type="caution">
    <text evidence="1">The sequence shown here is derived from an EMBL/GenBank/DDBJ whole genome shotgun (WGS) entry which is preliminary data.</text>
</comment>
<protein>
    <recommendedName>
        <fullName evidence="3">Pilus assembly protein PilL</fullName>
    </recommendedName>
</protein>
<organism evidence="1 2">
    <name type="scientific">Gallibacterium anatis 4895</name>
    <dbReference type="NCBI Taxonomy" id="1396510"/>
    <lineage>
        <taxon>Bacteria</taxon>
        <taxon>Pseudomonadati</taxon>
        <taxon>Pseudomonadota</taxon>
        <taxon>Gammaproteobacteria</taxon>
        <taxon>Pasteurellales</taxon>
        <taxon>Pasteurellaceae</taxon>
        <taxon>Gallibacterium</taxon>
    </lineage>
</organism>
<evidence type="ECO:0000313" key="2">
    <source>
        <dbReference type="Proteomes" id="UP000030554"/>
    </source>
</evidence>
<proteinExistence type="predicted"/>
<evidence type="ECO:0000313" key="1">
    <source>
        <dbReference type="EMBL" id="KGQ62506.1"/>
    </source>
</evidence>
<dbReference type="RefSeq" id="WP_039163172.1">
    <property type="nucleotide sequence ID" value="NZ_JPJQ01000019.1"/>
</dbReference>
<evidence type="ECO:0008006" key="3">
    <source>
        <dbReference type="Google" id="ProtNLM"/>
    </source>
</evidence>
<dbReference type="NCBIfam" id="TIGR03748">
    <property type="entry name" value="conj_PilL"/>
    <property type="match status" value="1"/>
</dbReference>
<dbReference type="EMBL" id="JPJQ01000019">
    <property type="protein sequence ID" value="KGQ62506.1"/>
    <property type="molecule type" value="Genomic_DNA"/>
</dbReference>
<gene>
    <name evidence="1" type="ORF">IO48_04255</name>
</gene>
<name>A0A0A2ZZP0_9PAST</name>
<reference evidence="1 2" key="1">
    <citation type="submission" date="2014-07" db="EMBL/GenBank/DDBJ databases">
        <title>Chaperone-usher fimbriae in a diverse selection of Gallibacterium genomes.</title>
        <authorList>
            <person name="Kudirkiene E."/>
            <person name="Bager R.J."/>
            <person name="Johnson T.J."/>
            <person name="Bojesen A.M."/>
        </authorList>
    </citation>
    <scope>NUCLEOTIDE SEQUENCE [LARGE SCALE GENOMIC DNA]</scope>
    <source>
        <strain evidence="1 2">4895</strain>
    </source>
</reference>
<sequence>MKKSAFSLLIVGGVSATLIGCVQHPTQNQNSSPSVETQPLPASQAVIEKNVQQPLLRAEQVIVPDIYQAVDESTTQIIRQGRYTLVNTSPEEGQKYLLEQMVTVNMLPKKKSSNVVTVEQGLTRTLSGTGLRLCAGSYFNQTASLFSLPLPKIHRQFGPIKLREALQMLAGPAYAMTLNAFNRTVCFKPRDKPIDVETKRVEIISTTTETEVINE</sequence>
<dbReference type="AlphaFoldDB" id="A0A0A2ZZP0"/>
<dbReference type="PROSITE" id="PS51257">
    <property type="entry name" value="PROKAR_LIPOPROTEIN"/>
    <property type="match status" value="1"/>
</dbReference>
<dbReference type="InterPro" id="IPR022260">
    <property type="entry name" value="Integr_conj_element_PilL"/>
</dbReference>